<evidence type="ECO:0000313" key="1">
    <source>
        <dbReference type="Proteomes" id="UP000887565"/>
    </source>
</evidence>
<proteinExistence type="predicted"/>
<name>A0A915HZ00_ROMCU</name>
<evidence type="ECO:0000313" key="2">
    <source>
        <dbReference type="WBParaSite" id="nRc.2.0.1.t06491-RA"/>
    </source>
</evidence>
<protein>
    <submittedName>
        <fullName evidence="2">Uncharacterized protein</fullName>
    </submittedName>
</protein>
<organism evidence="1 2">
    <name type="scientific">Romanomermis culicivorax</name>
    <name type="common">Nematode worm</name>
    <dbReference type="NCBI Taxonomy" id="13658"/>
    <lineage>
        <taxon>Eukaryota</taxon>
        <taxon>Metazoa</taxon>
        <taxon>Ecdysozoa</taxon>
        <taxon>Nematoda</taxon>
        <taxon>Enoplea</taxon>
        <taxon>Dorylaimia</taxon>
        <taxon>Mermithida</taxon>
        <taxon>Mermithoidea</taxon>
        <taxon>Mermithidae</taxon>
        <taxon>Romanomermis</taxon>
    </lineage>
</organism>
<dbReference type="AlphaFoldDB" id="A0A915HZ00"/>
<dbReference type="WBParaSite" id="nRc.2.0.1.t06491-RA">
    <property type="protein sequence ID" value="nRc.2.0.1.t06491-RA"/>
    <property type="gene ID" value="nRc.2.0.1.g06491"/>
</dbReference>
<sequence length="71" mass="7895">MEEYQLYDDTPCMTCGFGATKTETIPVVGSNTLQCIEVEAQESAWDHNLSSDWNSVVKMKAAAFGPYQIKD</sequence>
<keyword evidence="1" id="KW-1185">Reference proteome</keyword>
<dbReference type="Proteomes" id="UP000887565">
    <property type="component" value="Unplaced"/>
</dbReference>
<accession>A0A915HZ00</accession>
<reference evidence="2" key="1">
    <citation type="submission" date="2022-11" db="UniProtKB">
        <authorList>
            <consortium name="WormBaseParasite"/>
        </authorList>
    </citation>
    <scope>IDENTIFICATION</scope>
</reference>